<keyword evidence="1" id="KW-0812">Transmembrane</keyword>
<evidence type="ECO:0000313" key="2">
    <source>
        <dbReference type="EMBL" id="KIG17344.1"/>
    </source>
</evidence>
<keyword evidence="1" id="KW-1133">Transmembrane helix</keyword>
<comment type="caution">
    <text evidence="2">The sequence shown here is derived from an EMBL/GenBank/DDBJ whole genome shotgun (WGS) entry which is preliminary data.</text>
</comment>
<accession>A0A0C1ZII1</accession>
<name>A0A0C1ZII1_9BACT</name>
<protein>
    <submittedName>
        <fullName evidence="2">Uncharacterized protein</fullName>
    </submittedName>
</protein>
<keyword evidence="1" id="KW-0472">Membrane</keyword>
<feature type="transmembrane region" description="Helical" evidence="1">
    <location>
        <begin position="55"/>
        <end position="74"/>
    </location>
</feature>
<evidence type="ECO:0000313" key="3">
    <source>
        <dbReference type="Proteomes" id="UP000031599"/>
    </source>
</evidence>
<feature type="transmembrane region" description="Helical" evidence="1">
    <location>
        <begin position="30"/>
        <end position="49"/>
    </location>
</feature>
<dbReference type="EMBL" id="JMCC02000026">
    <property type="protein sequence ID" value="KIG17344.1"/>
    <property type="molecule type" value="Genomic_DNA"/>
</dbReference>
<organism evidence="2 3">
    <name type="scientific">Enhygromyxa salina</name>
    <dbReference type="NCBI Taxonomy" id="215803"/>
    <lineage>
        <taxon>Bacteria</taxon>
        <taxon>Pseudomonadati</taxon>
        <taxon>Myxococcota</taxon>
        <taxon>Polyangia</taxon>
        <taxon>Nannocystales</taxon>
        <taxon>Nannocystaceae</taxon>
        <taxon>Enhygromyxa</taxon>
    </lineage>
</organism>
<evidence type="ECO:0000256" key="1">
    <source>
        <dbReference type="SAM" id="Phobius"/>
    </source>
</evidence>
<reference evidence="2 3" key="1">
    <citation type="submission" date="2014-12" db="EMBL/GenBank/DDBJ databases">
        <title>Genome assembly of Enhygromyxa salina DSM 15201.</title>
        <authorList>
            <person name="Sharma G."/>
            <person name="Subramanian S."/>
        </authorList>
    </citation>
    <scope>NUCLEOTIDE SEQUENCE [LARGE SCALE GENOMIC DNA]</scope>
    <source>
        <strain evidence="2 3">DSM 15201</strain>
    </source>
</reference>
<dbReference type="AlphaFoldDB" id="A0A0C1ZII1"/>
<gene>
    <name evidence="2" type="ORF">DB30_03401</name>
</gene>
<sequence>MAMTNSQITASDPPGRLAVLRGAISRHWNVIRALGIGVAGAVLIVLGGVAGSPLLTGLVFAAGVGVLLAIERAVRRHRG</sequence>
<proteinExistence type="predicted"/>
<dbReference type="Proteomes" id="UP000031599">
    <property type="component" value="Unassembled WGS sequence"/>
</dbReference>